<dbReference type="Gene3D" id="3.30.559.10">
    <property type="entry name" value="Chloramphenicol acetyltransferase-like domain"/>
    <property type="match status" value="2"/>
</dbReference>
<dbReference type="EnsemblPlants" id="TraesCS5B02G570400.1">
    <property type="protein sequence ID" value="TraesCS5B02G570400.1"/>
    <property type="gene ID" value="TraesCS5B02G570400"/>
</dbReference>
<dbReference type="GO" id="GO:0016410">
    <property type="term" value="F:N-acyltransferase activity"/>
    <property type="evidence" value="ECO:0000318"/>
    <property type="project" value="GO_Central"/>
</dbReference>
<dbReference type="Gramene" id="TraesCS5B02G570400.1">
    <property type="protein sequence ID" value="TraesCS5B02G570400.1"/>
    <property type="gene ID" value="TraesCS5B02G570400"/>
</dbReference>
<reference evidence="2" key="1">
    <citation type="submission" date="2018-08" db="EMBL/GenBank/DDBJ databases">
        <authorList>
            <person name="Rossello M."/>
        </authorList>
    </citation>
    <scope>NUCLEOTIDE SEQUENCE [LARGE SCALE GENOMIC DNA]</scope>
    <source>
        <strain evidence="2">cv. Chinese Spring</strain>
    </source>
</reference>
<proteinExistence type="inferred from homology"/>
<reference evidence="2" key="2">
    <citation type="submission" date="2018-10" db="UniProtKB">
        <authorList>
            <consortium name="EnsemblPlants"/>
        </authorList>
    </citation>
    <scope>IDENTIFICATION</scope>
</reference>
<dbReference type="PANTHER" id="PTHR31147:SF33">
    <property type="entry name" value="N-HYDROXYCINNAMOYL_BENZOYLTRANSFERASE, PUTATIVE-RELATED"/>
    <property type="match status" value="1"/>
</dbReference>
<gene>
    <name evidence="2" type="primary">LOC123117908</name>
</gene>
<comment type="similarity">
    <text evidence="1">Belongs to the plant acyltransferase family.</text>
</comment>
<dbReference type="STRING" id="4565.A0A3B6LZ20"/>
<protein>
    <submittedName>
        <fullName evidence="2">Uncharacterized protein</fullName>
    </submittedName>
</protein>
<dbReference type="InterPro" id="IPR050898">
    <property type="entry name" value="Plant_acyltransferase"/>
</dbReference>
<dbReference type="OrthoDB" id="671439at2759"/>
<dbReference type="RefSeq" id="XP_044394507.1">
    <property type="nucleotide sequence ID" value="XM_044538572.1"/>
</dbReference>
<dbReference type="Pfam" id="PF02458">
    <property type="entry name" value="Transferase"/>
    <property type="match status" value="1"/>
</dbReference>
<dbReference type="Proteomes" id="UP000019116">
    <property type="component" value="Chromosome 5B"/>
</dbReference>
<dbReference type="AlphaFoldDB" id="A0A3B6LZ20"/>
<dbReference type="PaxDb" id="4565-Traes_5BL_23AC21FE2.1"/>
<organism evidence="2">
    <name type="scientific">Triticum aestivum</name>
    <name type="common">Wheat</name>
    <dbReference type="NCBI Taxonomy" id="4565"/>
    <lineage>
        <taxon>Eukaryota</taxon>
        <taxon>Viridiplantae</taxon>
        <taxon>Streptophyta</taxon>
        <taxon>Embryophyta</taxon>
        <taxon>Tracheophyta</taxon>
        <taxon>Spermatophyta</taxon>
        <taxon>Magnoliopsida</taxon>
        <taxon>Liliopsida</taxon>
        <taxon>Poales</taxon>
        <taxon>Poaceae</taxon>
        <taxon>BOP clade</taxon>
        <taxon>Pooideae</taxon>
        <taxon>Triticodae</taxon>
        <taxon>Triticeae</taxon>
        <taxon>Triticinae</taxon>
        <taxon>Triticum</taxon>
    </lineage>
</organism>
<evidence type="ECO:0000256" key="1">
    <source>
        <dbReference type="ARBA" id="ARBA00009861"/>
    </source>
</evidence>
<evidence type="ECO:0000313" key="3">
    <source>
        <dbReference type="Proteomes" id="UP000019116"/>
    </source>
</evidence>
<dbReference type="InterPro" id="IPR023213">
    <property type="entry name" value="CAT-like_dom_sf"/>
</dbReference>
<evidence type="ECO:0000313" key="2">
    <source>
        <dbReference type="EnsemblPlants" id="TraesCS5B02G570400.1"/>
    </source>
</evidence>
<dbReference type="SMR" id="A0A3B6LZ20"/>
<dbReference type="Gramene" id="TraesCS5B03G1378400.1">
    <property type="protein sequence ID" value="TraesCS5B03G1378400.1.CDS"/>
    <property type="gene ID" value="TraesCS5B03G1378400"/>
</dbReference>
<dbReference type="KEGG" id="taes:123117908"/>
<keyword evidence="3" id="KW-1185">Reference proteome</keyword>
<name>A0A3B6LZ20_WHEAT</name>
<sequence>MESEPRVLDTVQLVPVPAPVVPVSAPLSVLDSDHNVFEVDFRTLRIFPSHPPSIDPFGVLQRAFAAALGLFPELAGSVHDDGRVLVSGSDAVPLVLAVSDLRADQVDADRLDAALLEQLVPSDRVAMADPVLALKATVFACGGVALGMRCAHALCDGAGADKFLAAAALFAQGKQPAVTPVWERQERLGSRRPPRLAIPFERVLAPHKDVGPYRYGHEQLVARECFHVSNASVGTLREQLSGEAGLKLTTFEVIAAFIWRARVKANGTRPDELVKMVYSMNVSRILDPALPDGYWGNACVPVYVALAAGELVGQGLADTAALIRRSKQAVDDEYVRSYIDFQEMHRRRGERVTAGGGVSAFTDWRRLGHSEVDFGWGRPDVVLPLSWRILGSTFPCFLLPYSSTDERRRTGFKVLVALMDHALPCFTHQMDDILLHCPAPMAKL</sequence>
<dbReference type="PANTHER" id="PTHR31147">
    <property type="entry name" value="ACYL TRANSFERASE 4"/>
    <property type="match status" value="1"/>
</dbReference>
<dbReference type="OMA" id="CAHALCD"/>
<accession>A0A3B6LZ20</accession>
<dbReference type="GeneID" id="123117908"/>